<keyword evidence="1" id="KW-0812">Transmembrane</keyword>
<evidence type="ECO:0000313" key="3">
    <source>
        <dbReference type="Proteomes" id="UP001055453"/>
    </source>
</evidence>
<accession>A0ABN6Q3R9</accession>
<name>A0ABN6Q3R9_NOSCO</name>
<evidence type="ECO:0008006" key="4">
    <source>
        <dbReference type="Google" id="ProtNLM"/>
    </source>
</evidence>
<keyword evidence="1" id="KW-0472">Membrane</keyword>
<keyword evidence="3" id="KW-1185">Reference proteome</keyword>
<dbReference type="RefSeq" id="WP_251959960.1">
    <property type="nucleotide sequence ID" value="NZ_AP025732.1"/>
</dbReference>
<sequence length="117" mass="13690">MMSYQVEIPKEQKVTRARVALESARELRRSKRLMGVDAIYQFVKDVDGEWLENWTDISDAEIKAERVKISSIKIELLVFEFMLYVAMLYAFYVLLLNQMDSVNFAKAKNRDSITLLC</sequence>
<protein>
    <recommendedName>
        <fullName evidence="4">Transposase</fullName>
    </recommendedName>
</protein>
<feature type="transmembrane region" description="Helical" evidence="1">
    <location>
        <begin position="76"/>
        <end position="95"/>
    </location>
</feature>
<keyword evidence="1" id="KW-1133">Transmembrane helix</keyword>
<dbReference type="EMBL" id="AP025732">
    <property type="protein sequence ID" value="BDI16930.1"/>
    <property type="molecule type" value="Genomic_DNA"/>
</dbReference>
<proteinExistence type="predicted"/>
<evidence type="ECO:0000313" key="2">
    <source>
        <dbReference type="EMBL" id="BDI16930.1"/>
    </source>
</evidence>
<gene>
    <name evidence="2" type="ORF">ANSO36C_27320</name>
</gene>
<organism evidence="2 3">
    <name type="scientific">Nostoc cf. commune SO-36</name>
    <dbReference type="NCBI Taxonomy" id="449208"/>
    <lineage>
        <taxon>Bacteria</taxon>
        <taxon>Bacillati</taxon>
        <taxon>Cyanobacteriota</taxon>
        <taxon>Cyanophyceae</taxon>
        <taxon>Nostocales</taxon>
        <taxon>Nostocaceae</taxon>
        <taxon>Nostoc</taxon>
    </lineage>
</organism>
<dbReference type="Proteomes" id="UP001055453">
    <property type="component" value="Chromosome"/>
</dbReference>
<evidence type="ECO:0000256" key="1">
    <source>
        <dbReference type="SAM" id="Phobius"/>
    </source>
</evidence>
<reference evidence="2" key="1">
    <citation type="submission" date="2022-04" db="EMBL/GenBank/DDBJ databases">
        <title>Complete genome sequence of a cyanobacterium, Nostoc sp. SO-36, isolated in Antarctica.</title>
        <authorList>
            <person name="Kanesaki Y."/>
            <person name="Effendi D."/>
            <person name="Sakamoto T."/>
            <person name="Ohtani S."/>
            <person name="Awai K."/>
        </authorList>
    </citation>
    <scope>NUCLEOTIDE SEQUENCE</scope>
    <source>
        <strain evidence="2">SO-36</strain>
    </source>
</reference>